<dbReference type="Gene3D" id="2.30.130.10">
    <property type="entry name" value="PUA domain"/>
    <property type="match status" value="1"/>
</dbReference>
<organism evidence="3 5">
    <name type="scientific">Rotaria magnacalcarata</name>
    <dbReference type="NCBI Taxonomy" id="392030"/>
    <lineage>
        <taxon>Eukaryota</taxon>
        <taxon>Metazoa</taxon>
        <taxon>Spiralia</taxon>
        <taxon>Gnathifera</taxon>
        <taxon>Rotifera</taxon>
        <taxon>Eurotatoria</taxon>
        <taxon>Bdelloidea</taxon>
        <taxon>Philodinida</taxon>
        <taxon>Philodinidae</taxon>
        <taxon>Rotaria</taxon>
    </lineage>
</organism>
<dbReference type="SUPFAM" id="SSF88697">
    <property type="entry name" value="PUA domain-like"/>
    <property type="match status" value="1"/>
</dbReference>
<protein>
    <recommendedName>
        <fullName evidence="2">PUA domain-containing protein</fullName>
    </recommendedName>
</protein>
<evidence type="ECO:0000259" key="2">
    <source>
        <dbReference type="SMART" id="SM00359"/>
    </source>
</evidence>
<dbReference type="PROSITE" id="PS50890">
    <property type="entry name" value="PUA"/>
    <property type="match status" value="1"/>
</dbReference>
<dbReference type="GO" id="GO:0031429">
    <property type="term" value="C:box H/ACA snoRNP complex"/>
    <property type="evidence" value="ECO:0007669"/>
    <property type="project" value="TreeGrafter"/>
</dbReference>
<dbReference type="PANTHER" id="PTHR23127">
    <property type="entry name" value="CENTROMERE/MICROTUBULE BINDING PROTEIN CBF5"/>
    <property type="match status" value="1"/>
</dbReference>
<dbReference type="InterPro" id="IPR015947">
    <property type="entry name" value="PUA-like_sf"/>
</dbReference>
<dbReference type="GO" id="GO:0009982">
    <property type="term" value="F:pseudouridine synthase activity"/>
    <property type="evidence" value="ECO:0007669"/>
    <property type="project" value="TreeGrafter"/>
</dbReference>
<dbReference type="InterPro" id="IPR002478">
    <property type="entry name" value="PUA"/>
</dbReference>
<dbReference type="GO" id="GO:0000495">
    <property type="term" value="P:box H/ACA sno(s)RNA 3'-end processing"/>
    <property type="evidence" value="ECO:0007669"/>
    <property type="project" value="TreeGrafter"/>
</dbReference>
<dbReference type="NCBIfam" id="TIGR00451">
    <property type="entry name" value="unchar_dom_2"/>
    <property type="match status" value="1"/>
</dbReference>
<dbReference type="InterPro" id="IPR036974">
    <property type="entry name" value="PUA_sf"/>
</dbReference>
<reference evidence="3" key="1">
    <citation type="submission" date="2021-02" db="EMBL/GenBank/DDBJ databases">
        <authorList>
            <person name="Nowell W R."/>
        </authorList>
    </citation>
    <scope>NUCLEOTIDE SEQUENCE</scope>
</reference>
<dbReference type="InterPro" id="IPR004521">
    <property type="entry name" value="Uncharacterised_CHP00451"/>
</dbReference>
<dbReference type="Pfam" id="PF01472">
    <property type="entry name" value="PUA"/>
    <property type="match status" value="1"/>
</dbReference>
<dbReference type="InterPro" id="IPR032819">
    <property type="entry name" value="TruB_C"/>
</dbReference>
<sequence length="184" mass="20334">EGMVTMHDVIDATYAYMHNKDESYLRRVVKPLEALLVSHKRIIIKDSAVNAVCYGAKLLLPGVLRYEDGIEINEQIVITTTKGEAVALGIALMTTATMATCDHGVAAKIKRVVMERDTYPRKWGFGPVASKKKLMIKEGILGKFGKPTEQTPKNWRDMLYDVSAAPPALKRPLDESIASSTTLD</sequence>
<keyword evidence="1" id="KW-0413">Isomerase</keyword>
<feature type="non-terminal residue" evidence="3">
    <location>
        <position position="184"/>
    </location>
</feature>
<dbReference type="GO" id="GO:0003723">
    <property type="term" value="F:RNA binding"/>
    <property type="evidence" value="ECO:0007669"/>
    <property type="project" value="InterPro"/>
</dbReference>
<dbReference type="GO" id="GO:0031120">
    <property type="term" value="P:snRNA pseudouridine synthesis"/>
    <property type="evidence" value="ECO:0007669"/>
    <property type="project" value="TreeGrafter"/>
</dbReference>
<dbReference type="AlphaFoldDB" id="A0A8S3AJP3"/>
<dbReference type="Proteomes" id="UP000681720">
    <property type="component" value="Unassembled WGS sequence"/>
</dbReference>
<dbReference type="GO" id="GO:1990481">
    <property type="term" value="P:mRNA pseudouridine synthesis"/>
    <property type="evidence" value="ECO:0007669"/>
    <property type="project" value="TreeGrafter"/>
</dbReference>
<accession>A0A8S3AJP3</accession>
<evidence type="ECO:0000313" key="4">
    <source>
        <dbReference type="EMBL" id="CAF5176432.1"/>
    </source>
</evidence>
<dbReference type="EMBL" id="CAJOBH010126743">
    <property type="protein sequence ID" value="CAF4738150.1"/>
    <property type="molecule type" value="Genomic_DNA"/>
</dbReference>
<name>A0A8S3AJP3_9BILA</name>
<dbReference type="PANTHER" id="PTHR23127:SF0">
    <property type="entry name" value="H_ACA RIBONUCLEOPROTEIN COMPLEX SUBUNIT DKC1"/>
    <property type="match status" value="1"/>
</dbReference>
<proteinExistence type="predicted"/>
<evidence type="ECO:0000313" key="5">
    <source>
        <dbReference type="Proteomes" id="UP000681967"/>
    </source>
</evidence>
<dbReference type="CDD" id="cd21148">
    <property type="entry name" value="PUA_Cbf5"/>
    <property type="match status" value="1"/>
</dbReference>
<evidence type="ECO:0000313" key="3">
    <source>
        <dbReference type="EMBL" id="CAF4738150.1"/>
    </source>
</evidence>
<dbReference type="GO" id="GO:0031118">
    <property type="term" value="P:rRNA pseudouridine synthesis"/>
    <property type="evidence" value="ECO:0007669"/>
    <property type="project" value="TreeGrafter"/>
</dbReference>
<evidence type="ECO:0000256" key="1">
    <source>
        <dbReference type="ARBA" id="ARBA00023235"/>
    </source>
</evidence>
<dbReference type="Proteomes" id="UP000681967">
    <property type="component" value="Unassembled WGS sequence"/>
</dbReference>
<dbReference type="InterPro" id="IPR004802">
    <property type="entry name" value="tRNA_PsdUridine_synth_B_fam"/>
</dbReference>
<gene>
    <name evidence="3" type="ORF">BYL167_LOCUS45568</name>
    <name evidence="4" type="ORF">GIL414_LOCUS67834</name>
</gene>
<dbReference type="SMART" id="SM00359">
    <property type="entry name" value="PUA"/>
    <property type="match status" value="1"/>
</dbReference>
<dbReference type="Pfam" id="PF16198">
    <property type="entry name" value="TruB_C_2"/>
    <property type="match status" value="1"/>
</dbReference>
<feature type="domain" description="PUA" evidence="2">
    <location>
        <begin position="40"/>
        <end position="114"/>
    </location>
</feature>
<dbReference type="EMBL" id="CAJOBJ010326786">
    <property type="protein sequence ID" value="CAF5176432.1"/>
    <property type="molecule type" value="Genomic_DNA"/>
</dbReference>
<comment type="caution">
    <text evidence="3">The sequence shown here is derived from an EMBL/GenBank/DDBJ whole genome shotgun (WGS) entry which is preliminary data.</text>
</comment>
<feature type="non-terminal residue" evidence="3">
    <location>
        <position position="1"/>
    </location>
</feature>